<name>A0A5N6UZU4_ASPTM</name>
<reference evidence="2 3" key="1">
    <citation type="submission" date="2019-04" db="EMBL/GenBank/DDBJ databases">
        <title>Friends and foes A comparative genomics study of 23 Aspergillus species from section Flavi.</title>
        <authorList>
            <consortium name="DOE Joint Genome Institute"/>
            <person name="Kjaerbolling I."/>
            <person name="Vesth T."/>
            <person name="Frisvad J.C."/>
            <person name="Nybo J.L."/>
            <person name="Theobald S."/>
            <person name="Kildgaard S."/>
            <person name="Isbrandt T."/>
            <person name="Kuo A."/>
            <person name="Sato A."/>
            <person name="Lyhne E.K."/>
            <person name="Kogle M.E."/>
            <person name="Wiebenga A."/>
            <person name="Kun R.S."/>
            <person name="Lubbers R.J."/>
            <person name="Makela M.R."/>
            <person name="Barry K."/>
            <person name="Chovatia M."/>
            <person name="Clum A."/>
            <person name="Daum C."/>
            <person name="Haridas S."/>
            <person name="He G."/>
            <person name="LaButti K."/>
            <person name="Lipzen A."/>
            <person name="Mondo S."/>
            <person name="Riley R."/>
            <person name="Salamov A."/>
            <person name="Simmons B.A."/>
            <person name="Magnuson J.K."/>
            <person name="Henrissat B."/>
            <person name="Mortensen U.H."/>
            <person name="Larsen T.O."/>
            <person name="Devries R.P."/>
            <person name="Grigoriev I.V."/>
            <person name="Machida M."/>
            <person name="Baker S.E."/>
            <person name="Andersen M.R."/>
        </authorList>
    </citation>
    <scope>NUCLEOTIDE SEQUENCE [LARGE SCALE GENOMIC DNA]</scope>
    <source>
        <strain evidence="2 3">CBS 117626</strain>
    </source>
</reference>
<organism evidence="2 3">
    <name type="scientific">Aspergillus tamarii</name>
    <dbReference type="NCBI Taxonomy" id="41984"/>
    <lineage>
        <taxon>Eukaryota</taxon>
        <taxon>Fungi</taxon>
        <taxon>Dikarya</taxon>
        <taxon>Ascomycota</taxon>
        <taxon>Pezizomycotina</taxon>
        <taxon>Eurotiomycetes</taxon>
        <taxon>Eurotiomycetidae</taxon>
        <taxon>Eurotiales</taxon>
        <taxon>Aspergillaceae</taxon>
        <taxon>Aspergillus</taxon>
        <taxon>Aspergillus subgen. Circumdati</taxon>
    </lineage>
</organism>
<sequence>MKLHSSLGFILLASAPLTNAWFVDFYSSHKCRGWNPGQVGDEGKPLGCRKLEHDYWSAHFDPKGDPYGIIFWKGNNCDGEYLTPGTGASPSCVDLDGMHSYAVRKHN</sequence>
<accession>A0A5N6UZU4</accession>
<evidence type="ECO:0008006" key="4">
    <source>
        <dbReference type="Google" id="ProtNLM"/>
    </source>
</evidence>
<keyword evidence="1" id="KW-0732">Signal</keyword>
<dbReference type="EMBL" id="ML738610">
    <property type="protein sequence ID" value="KAE8164174.1"/>
    <property type="molecule type" value="Genomic_DNA"/>
</dbReference>
<feature type="chain" id="PRO_5024955869" description="Secreted protein" evidence="1">
    <location>
        <begin position="21"/>
        <end position="107"/>
    </location>
</feature>
<evidence type="ECO:0000256" key="1">
    <source>
        <dbReference type="SAM" id="SignalP"/>
    </source>
</evidence>
<evidence type="ECO:0000313" key="2">
    <source>
        <dbReference type="EMBL" id="KAE8164174.1"/>
    </source>
</evidence>
<protein>
    <recommendedName>
        <fullName evidence="4">Secreted protein</fullName>
    </recommendedName>
</protein>
<proteinExistence type="predicted"/>
<gene>
    <name evidence="2" type="ORF">BDV40DRAFT_298662</name>
</gene>
<feature type="signal peptide" evidence="1">
    <location>
        <begin position="1"/>
        <end position="20"/>
    </location>
</feature>
<keyword evidence="3" id="KW-1185">Reference proteome</keyword>
<dbReference type="AlphaFoldDB" id="A0A5N6UZU4"/>
<evidence type="ECO:0000313" key="3">
    <source>
        <dbReference type="Proteomes" id="UP000326950"/>
    </source>
</evidence>
<dbReference type="Proteomes" id="UP000326950">
    <property type="component" value="Unassembled WGS sequence"/>
</dbReference>